<keyword evidence="1" id="KW-0808">Transferase</keyword>
<gene>
    <name evidence="1" type="ORF">FJR03_09240</name>
</gene>
<proteinExistence type="predicted"/>
<dbReference type="InterPro" id="IPR036038">
    <property type="entry name" value="Aminotransferase-like"/>
</dbReference>
<evidence type="ECO:0000313" key="1">
    <source>
        <dbReference type="EMBL" id="QOP41906.1"/>
    </source>
</evidence>
<dbReference type="Proteomes" id="UP000593910">
    <property type="component" value="Chromosome"/>
</dbReference>
<dbReference type="InterPro" id="IPR043132">
    <property type="entry name" value="BCAT-like_C"/>
</dbReference>
<name>A0A7M1AX50_9BACT</name>
<dbReference type="KEGG" id="smax:FJR03_09240"/>
<sequence>MNKRYLETIKILDRKVYNLDYHQARVDRTIGEGKLDLYSLIKPEESGLLRCRILYDEDNASVEYIPYTKREIKKLKLVFDDTIEYSKKCEDREDINKLFEQREECDDILIVKDGLVTDTSIANIAFFDGDIWLTPKLPLLEGTMRAKLLEEKKIFATYISYKDILKFQKIALMNAMIDFDIITSDNLEDIIC</sequence>
<reference evidence="1 2" key="1">
    <citation type="submission" date="2019-06" db="EMBL/GenBank/DDBJ databases">
        <title>Sulfurimonas gotlandica sp. nov., a chemoautotrophic and psychrotolerant epsilonproteobacterium isolated from a pelagic redoxcline, and an emended description of the genus Sulfurimonas.</title>
        <authorList>
            <person name="Wang S."/>
            <person name="Jiang L."/>
            <person name="Shao Z."/>
        </authorList>
    </citation>
    <scope>NUCLEOTIDE SEQUENCE [LARGE SCALE GENOMIC DNA]</scope>
    <source>
        <strain evidence="1 2">B2</strain>
    </source>
</reference>
<dbReference type="Gene3D" id="3.20.10.10">
    <property type="entry name" value="D-amino Acid Aminotransferase, subunit A, domain 2"/>
    <property type="match status" value="1"/>
</dbReference>
<dbReference type="RefSeq" id="WP_193113227.1">
    <property type="nucleotide sequence ID" value="NZ_CP041165.1"/>
</dbReference>
<dbReference type="EMBL" id="CP041165">
    <property type="protein sequence ID" value="QOP41906.1"/>
    <property type="molecule type" value="Genomic_DNA"/>
</dbReference>
<dbReference type="Pfam" id="PF01063">
    <property type="entry name" value="Aminotran_4"/>
    <property type="match status" value="1"/>
</dbReference>
<dbReference type="Gene3D" id="3.30.470.10">
    <property type="match status" value="1"/>
</dbReference>
<keyword evidence="2" id="KW-1185">Reference proteome</keyword>
<dbReference type="GO" id="GO:0008483">
    <property type="term" value="F:transaminase activity"/>
    <property type="evidence" value="ECO:0007669"/>
    <property type="project" value="UniProtKB-KW"/>
</dbReference>
<accession>A0A7M1AX50</accession>
<dbReference type="SUPFAM" id="SSF56752">
    <property type="entry name" value="D-aminoacid aminotransferase-like PLP-dependent enzymes"/>
    <property type="match status" value="1"/>
</dbReference>
<evidence type="ECO:0000313" key="2">
    <source>
        <dbReference type="Proteomes" id="UP000593910"/>
    </source>
</evidence>
<organism evidence="1 2">
    <name type="scientific">Sulfurimonas marina</name>
    <dbReference type="NCBI Taxonomy" id="2590551"/>
    <lineage>
        <taxon>Bacteria</taxon>
        <taxon>Pseudomonadati</taxon>
        <taxon>Campylobacterota</taxon>
        <taxon>Epsilonproteobacteria</taxon>
        <taxon>Campylobacterales</taxon>
        <taxon>Sulfurimonadaceae</taxon>
        <taxon>Sulfurimonas</taxon>
    </lineage>
</organism>
<dbReference type="InterPro" id="IPR001544">
    <property type="entry name" value="Aminotrans_IV"/>
</dbReference>
<protein>
    <submittedName>
        <fullName evidence="1">Branched-chain amino acid aminotransferase</fullName>
    </submittedName>
</protein>
<keyword evidence="1" id="KW-0032">Aminotransferase</keyword>
<dbReference type="InterPro" id="IPR043131">
    <property type="entry name" value="BCAT-like_N"/>
</dbReference>
<dbReference type="AlphaFoldDB" id="A0A7M1AX50"/>